<dbReference type="STRING" id="1817816.A2Y64_03415"/>
<organism evidence="2 3">
    <name type="scientific">Candidatus Coatesbacteria bacterium RBG_13_66_14</name>
    <dbReference type="NCBI Taxonomy" id="1817816"/>
    <lineage>
        <taxon>Bacteria</taxon>
        <taxon>Candidatus Coatesiibacteriota</taxon>
    </lineage>
</organism>
<keyword evidence="1" id="KW-1003">Cell membrane</keyword>
<dbReference type="HAMAP" id="MF_00386">
    <property type="entry name" value="UPF0161_YidD"/>
    <property type="match status" value="1"/>
</dbReference>
<dbReference type="PANTHER" id="PTHR33383">
    <property type="entry name" value="MEMBRANE PROTEIN INSERTION EFFICIENCY FACTOR-RELATED"/>
    <property type="match status" value="1"/>
</dbReference>
<reference evidence="2 3" key="1">
    <citation type="journal article" date="2016" name="Nat. Commun.">
        <title>Thousands of microbial genomes shed light on interconnected biogeochemical processes in an aquifer system.</title>
        <authorList>
            <person name="Anantharaman K."/>
            <person name="Brown C.T."/>
            <person name="Hug L.A."/>
            <person name="Sharon I."/>
            <person name="Castelle C.J."/>
            <person name="Probst A.J."/>
            <person name="Thomas B.C."/>
            <person name="Singh A."/>
            <person name="Wilkins M.J."/>
            <person name="Karaoz U."/>
            <person name="Brodie E.L."/>
            <person name="Williams K.H."/>
            <person name="Hubbard S.S."/>
            <person name="Banfield J.F."/>
        </authorList>
    </citation>
    <scope>NUCLEOTIDE SEQUENCE [LARGE SCALE GENOMIC DNA]</scope>
</reference>
<evidence type="ECO:0000313" key="3">
    <source>
        <dbReference type="Proteomes" id="UP000177187"/>
    </source>
</evidence>
<evidence type="ECO:0000313" key="2">
    <source>
        <dbReference type="EMBL" id="OGD71505.1"/>
    </source>
</evidence>
<evidence type="ECO:0000256" key="1">
    <source>
        <dbReference type="HAMAP-Rule" id="MF_00386"/>
    </source>
</evidence>
<protein>
    <recommendedName>
        <fullName evidence="1">Putative membrane protein insertion efficiency factor</fullName>
    </recommendedName>
</protein>
<name>A0A1F5EVV1_9BACT</name>
<dbReference type="GO" id="GO:0005886">
    <property type="term" value="C:plasma membrane"/>
    <property type="evidence" value="ECO:0007669"/>
    <property type="project" value="UniProtKB-SubCell"/>
</dbReference>
<dbReference type="NCBIfam" id="TIGR00278">
    <property type="entry name" value="membrane protein insertion efficiency factor YidD"/>
    <property type="match status" value="1"/>
</dbReference>
<dbReference type="AlphaFoldDB" id="A0A1F5EVV1"/>
<dbReference type="InterPro" id="IPR002696">
    <property type="entry name" value="Membr_insert_effic_factor_YidD"/>
</dbReference>
<comment type="similarity">
    <text evidence="1">Belongs to the UPF0161 family.</text>
</comment>
<gene>
    <name evidence="2" type="ORF">A2Y64_03415</name>
</gene>
<dbReference type="Pfam" id="PF01809">
    <property type="entry name" value="YidD"/>
    <property type="match status" value="1"/>
</dbReference>
<accession>A0A1F5EVV1</accession>
<sequence length="72" mass="8193">MRRVLIAPLVGLIWLYRRFVSPLFPPACRFEPSCSEYAVLALRKYGLVRGLGKAVWRVLRCNPWGGSGYDPP</sequence>
<comment type="subcellular location">
    <subcellularLocation>
        <location evidence="1">Cell membrane</location>
        <topology evidence="1">Peripheral membrane protein</topology>
        <orientation evidence="1">Cytoplasmic side</orientation>
    </subcellularLocation>
</comment>
<dbReference type="Proteomes" id="UP000177187">
    <property type="component" value="Unassembled WGS sequence"/>
</dbReference>
<dbReference type="PANTHER" id="PTHR33383:SF1">
    <property type="entry name" value="MEMBRANE PROTEIN INSERTION EFFICIENCY FACTOR-RELATED"/>
    <property type="match status" value="1"/>
</dbReference>
<comment type="function">
    <text evidence="1">Could be involved in insertion of integral membrane proteins into the membrane.</text>
</comment>
<comment type="caution">
    <text evidence="2">The sequence shown here is derived from an EMBL/GenBank/DDBJ whole genome shotgun (WGS) entry which is preliminary data.</text>
</comment>
<dbReference type="EMBL" id="MFAF01000149">
    <property type="protein sequence ID" value="OGD71505.1"/>
    <property type="molecule type" value="Genomic_DNA"/>
</dbReference>
<proteinExistence type="inferred from homology"/>
<dbReference type="SMART" id="SM01234">
    <property type="entry name" value="Haemolytic"/>
    <property type="match status" value="1"/>
</dbReference>
<keyword evidence="1" id="KW-0472">Membrane</keyword>